<evidence type="ECO:0000256" key="2">
    <source>
        <dbReference type="PIRSR" id="PIRSR601461-1"/>
    </source>
</evidence>
<dbReference type="InterPro" id="IPR001461">
    <property type="entry name" value="Aspartic_peptidase_A1"/>
</dbReference>
<feature type="compositionally biased region" description="Polar residues" evidence="4">
    <location>
        <begin position="523"/>
        <end position="534"/>
    </location>
</feature>
<evidence type="ECO:0000256" key="1">
    <source>
        <dbReference type="ARBA" id="ARBA00007447"/>
    </source>
</evidence>
<dbReference type="PANTHER" id="PTHR47966">
    <property type="entry name" value="BETA-SITE APP-CLEAVING ENZYME, ISOFORM A-RELATED"/>
    <property type="match status" value="1"/>
</dbReference>
<dbReference type="InterPro" id="IPR021109">
    <property type="entry name" value="Peptidase_aspartic_dom_sf"/>
</dbReference>
<evidence type="ECO:0000256" key="4">
    <source>
        <dbReference type="SAM" id="MobiDB-lite"/>
    </source>
</evidence>
<feature type="active site" evidence="2">
    <location>
        <position position="67"/>
    </location>
</feature>
<dbReference type="Gene3D" id="2.40.70.10">
    <property type="entry name" value="Acid Proteases"/>
    <property type="match status" value="2"/>
</dbReference>
<dbReference type="SUPFAM" id="SSF50630">
    <property type="entry name" value="Acid proteases"/>
    <property type="match status" value="1"/>
</dbReference>
<feature type="disulfide bond" evidence="3">
    <location>
        <begin position="80"/>
        <end position="85"/>
    </location>
</feature>
<evidence type="ECO:0000256" key="3">
    <source>
        <dbReference type="PIRSR" id="PIRSR601461-2"/>
    </source>
</evidence>
<dbReference type="Pfam" id="PF00026">
    <property type="entry name" value="Asp"/>
    <property type="match status" value="1"/>
</dbReference>
<feature type="disulfide bond" evidence="3">
    <location>
        <begin position="300"/>
        <end position="337"/>
    </location>
</feature>
<accession>A0AAV1II65</accession>
<proteinExistence type="inferred from homology"/>
<dbReference type="PROSITE" id="PS51767">
    <property type="entry name" value="PEPTIDASE_A1"/>
    <property type="match status" value="1"/>
</dbReference>
<organism evidence="7 8">
    <name type="scientific">Coccomyxa viridis</name>
    <dbReference type="NCBI Taxonomy" id="1274662"/>
    <lineage>
        <taxon>Eukaryota</taxon>
        <taxon>Viridiplantae</taxon>
        <taxon>Chlorophyta</taxon>
        <taxon>core chlorophytes</taxon>
        <taxon>Trebouxiophyceae</taxon>
        <taxon>Trebouxiophyceae incertae sedis</taxon>
        <taxon>Coccomyxaceae</taxon>
        <taxon>Coccomyxa</taxon>
    </lineage>
</organism>
<feature type="domain" description="Peptidase A1" evidence="6">
    <location>
        <begin position="49"/>
        <end position="378"/>
    </location>
</feature>
<dbReference type="FunFam" id="2.40.70.10:FF:000008">
    <property type="entry name" value="Cathepsin D"/>
    <property type="match status" value="1"/>
</dbReference>
<dbReference type="InterPro" id="IPR034164">
    <property type="entry name" value="Pepsin-like_dom"/>
</dbReference>
<evidence type="ECO:0000259" key="6">
    <source>
        <dbReference type="PROSITE" id="PS51767"/>
    </source>
</evidence>
<dbReference type="GO" id="GO:0006508">
    <property type="term" value="P:proteolysis"/>
    <property type="evidence" value="ECO:0007669"/>
    <property type="project" value="InterPro"/>
</dbReference>
<reference evidence="7 8" key="1">
    <citation type="submission" date="2023-10" db="EMBL/GenBank/DDBJ databases">
        <authorList>
            <person name="Maclean D."/>
            <person name="Macfadyen A."/>
        </authorList>
    </citation>
    <scope>NUCLEOTIDE SEQUENCE [LARGE SCALE GENOMIC DNA]</scope>
</reference>
<sequence>MIRFASLVVLLLLCKVAIRCQAATTTVRLYRNDGLLDSNAARRAANQLLYGQIQIGTPGQPINVCFDTGSADLWVPSMNCTTPSCLGHHRFNSQASSTYAPADDRFSIDYSLGAVSGHVGLDTLSIGTPPITVMQQAFGLATDSTADFSTTSCDGVFGMALPALGRLRSGGTQIRASTFYKTVHYQQLDAPVFTIWVSANDSQPVTGELTFGAVNARYYTGSLVTLPVNSQKYWSVPLSNISIGNAAARPIPGLNATNAILDSGTHYIIATDNDAKAINTAIKGLQYSPEQNSWFVLSGCLNIDSLPTLVLHLGTTTATLNPRQYITQGSGPLSTSCTSVFVGGGPPNKLVLGDIFSRAYFTAYAWDDTNGAATISLAPSNPSSISASAPPQRQGQVAAGGQAASSSSAGAAPAGTTVPNPATTSDLNARPTGNAASNAASGSGQGVQAQQPKAVPSSATSAQAGSFAAGPSVSLSDKPGGVPSSPAVGQQSLSANPQQNEPSLSSYPAAGNSSGPQRGLRSPVQQPVSNQSLPSGPGQVVTYTQPQVLPSTRSAPESALPAGTYVIQQTANATVYRPVLDTNATIVPDSQQSSSAPAAGPSQASAAAAAALGHLPAAGPEGASGMPPLTAPLLAPEAAAPANGLGAAPVPAPDAASPAAAPSDAQAPATDAAAPDAAPVPSPDAAAPAEAPLPAQAAGATAAAAPAEVPAPSDADALMSVELADAPAPAQADAEAPAAAPVAGAR</sequence>
<dbReference type="Proteomes" id="UP001314263">
    <property type="component" value="Unassembled WGS sequence"/>
</dbReference>
<feature type="region of interest" description="Disordered" evidence="4">
    <location>
        <begin position="645"/>
        <end position="746"/>
    </location>
</feature>
<evidence type="ECO:0000313" key="7">
    <source>
        <dbReference type="EMBL" id="CAK0786352.1"/>
    </source>
</evidence>
<dbReference type="GO" id="GO:0004190">
    <property type="term" value="F:aspartic-type endopeptidase activity"/>
    <property type="evidence" value="ECO:0007669"/>
    <property type="project" value="InterPro"/>
</dbReference>
<protein>
    <recommendedName>
        <fullName evidence="6">Peptidase A1 domain-containing protein</fullName>
    </recommendedName>
</protein>
<dbReference type="CDD" id="cd05471">
    <property type="entry name" value="pepsin_like"/>
    <property type="match status" value="1"/>
</dbReference>
<keyword evidence="5" id="KW-0732">Signal</keyword>
<feature type="signal peptide" evidence="5">
    <location>
        <begin position="1"/>
        <end position="22"/>
    </location>
</feature>
<comment type="similarity">
    <text evidence="1">Belongs to the peptidase A1 family.</text>
</comment>
<evidence type="ECO:0000313" key="8">
    <source>
        <dbReference type="Proteomes" id="UP001314263"/>
    </source>
</evidence>
<feature type="compositionally biased region" description="Low complexity" evidence="4">
    <location>
        <begin position="433"/>
        <end position="451"/>
    </location>
</feature>
<name>A0AAV1II65_9CHLO</name>
<gene>
    <name evidence="7" type="ORF">CVIRNUC_009565</name>
</gene>
<feature type="chain" id="PRO_5043998894" description="Peptidase A1 domain-containing protein" evidence="5">
    <location>
        <begin position="23"/>
        <end position="746"/>
    </location>
</feature>
<dbReference type="PANTHER" id="PTHR47966:SF51">
    <property type="entry name" value="BETA-SITE APP-CLEAVING ENZYME, ISOFORM A-RELATED"/>
    <property type="match status" value="1"/>
</dbReference>
<keyword evidence="3" id="KW-1015">Disulfide bond</keyword>
<feature type="compositionally biased region" description="Low complexity" evidence="4">
    <location>
        <begin position="724"/>
        <end position="746"/>
    </location>
</feature>
<dbReference type="InterPro" id="IPR033121">
    <property type="entry name" value="PEPTIDASE_A1"/>
</dbReference>
<evidence type="ECO:0000256" key="5">
    <source>
        <dbReference type="SAM" id="SignalP"/>
    </source>
</evidence>
<feature type="compositionally biased region" description="Polar residues" evidence="4">
    <location>
        <begin position="487"/>
        <end position="516"/>
    </location>
</feature>
<comment type="caution">
    <text evidence="7">The sequence shown here is derived from an EMBL/GenBank/DDBJ whole genome shotgun (WGS) entry which is preliminary data.</text>
</comment>
<feature type="active site" evidence="2">
    <location>
        <position position="262"/>
    </location>
</feature>
<dbReference type="PRINTS" id="PR00792">
    <property type="entry name" value="PEPSIN"/>
</dbReference>
<keyword evidence="8" id="KW-1185">Reference proteome</keyword>
<feature type="compositionally biased region" description="Low complexity" evidence="4">
    <location>
        <begin position="645"/>
        <end position="717"/>
    </location>
</feature>
<dbReference type="EMBL" id="CAUYUE010000014">
    <property type="protein sequence ID" value="CAK0786352.1"/>
    <property type="molecule type" value="Genomic_DNA"/>
</dbReference>
<feature type="compositionally biased region" description="Low complexity" evidence="4">
    <location>
        <begin position="382"/>
        <end position="424"/>
    </location>
</feature>
<feature type="region of interest" description="Disordered" evidence="4">
    <location>
        <begin position="382"/>
        <end position="542"/>
    </location>
</feature>
<dbReference type="AlphaFoldDB" id="A0AAV1II65"/>